<keyword evidence="6 7" id="KW-0472">Membrane</keyword>
<keyword evidence="5 7" id="KW-1133">Transmembrane helix</keyword>
<comment type="subcellular location">
    <subcellularLocation>
        <location evidence="1">Cell membrane</location>
        <topology evidence="1">Multi-pass membrane protein</topology>
    </subcellularLocation>
</comment>
<dbReference type="PIRSF" id="PIRSF019239">
    <property type="entry name" value="MrpE"/>
    <property type="match status" value="1"/>
</dbReference>
<feature type="transmembrane region" description="Helical" evidence="7">
    <location>
        <begin position="12"/>
        <end position="30"/>
    </location>
</feature>
<feature type="transmembrane region" description="Helical" evidence="7">
    <location>
        <begin position="36"/>
        <end position="56"/>
    </location>
</feature>
<name>A0ABN0Y8J6_9CAUL</name>
<evidence type="ECO:0000256" key="5">
    <source>
        <dbReference type="ARBA" id="ARBA00022989"/>
    </source>
</evidence>
<dbReference type="PANTHER" id="PTHR34584">
    <property type="entry name" value="NA(+)/H(+) ANTIPORTER SUBUNIT E1"/>
    <property type="match status" value="1"/>
</dbReference>
<evidence type="ECO:0000256" key="6">
    <source>
        <dbReference type="ARBA" id="ARBA00023136"/>
    </source>
</evidence>
<comment type="similarity">
    <text evidence="2">Belongs to the CPA3 antiporters (TC 2.A.63) subunit E family.</text>
</comment>
<dbReference type="Proteomes" id="UP001500791">
    <property type="component" value="Unassembled WGS sequence"/>
</dbReference>
<gene>
    <name evidence="8" type="ORF">GCM10009093_12350</name>
</gene>
<dbReference type="NCBIfam" id="NF006520">
    <property type="entry name" value="PRK08965.1-4"/>
    <property type="match status" value="1"/>
</dbReference>
<comment type="caution">
    <text evidence="8">The sequence shown here is derived from an EMBL/GenBank/DDBJ whole genome shotgun (WGS) entry which is preliminary data.</text>
</comment>
<evidence type="ECO:0000313" key="8">
    <source>
        <dbReference type="EMBL" id="GAA0387088.1"/>
    </source>
</evidence>
<keyword evidence="4 7" id="KW-0812">Transmembrane</keyword>
<dbReference type="RefSeq" id="WP_167178657.1">
    <property type="nucleotide sequence ID" value="NZ_BAAAEJ010000005.1"/>
</dbReference>
<dbReference type="InterPro" id="IPR002758">
    <property type="entry name" value="Cation_antiport_E"/>
</dbReference>
<evidence type="ECO:0000256" key="3">
    <source>
        <dbReference type="ARBA" id="ARBA00022475"/>
    </source>
</evidence>
<evidence type="ECO:0000256" key="2">
    <source>
        <dbReference type="ARBA" id="ARBA00006228"/>
    </source>
</evidence>
<organism evidence="8 9">
    <name type="scientific">Brevundimonas terrae</name>
    <dbReference type="NCBI Taxonomy" id="363631"/>
    <lineage>
        <taxon>Bacteria</taxon>
        <taxon>Pseudomonadati</taxon>
        <taxon>Pseudomonadota</taxon>
        <taxon>Alphaproteobacteria</taxon>
        <taxon>Caulobacterales</taxon>
        <taxon>Caulobacteraceae</taxon>
        <taxon>Brevundimonas</taxon>
    </lineage>
</organism>
<sequence length="171" mass="19695">MIARISQRVFQQILPHPILSVALFMVWMLMSSPAGTGHATIALIVALLVPQVMRALEPDRVRVRSPLAIIRLLWRLFLDVLASNWNTARIVLGYRKRTRKAGFVNIQLECSNRYALACLAIIVTSTPGTTWVQYDRYSRVLLLHVLDLRDEDDWKAILHDRYESLLMEIFP</sequence>
<dbReference type="PANTHER" id="PTHR34584:SF1">
    <property type="entry name" value="NA(+)_H(+) ANTIPORTER SUBUNIT E1"/>
    <property type="match status" value="1"/>
</dbReference>
<evidence type="ECO:0000256" key="7">
    <source>
        <dbReference type="SAM" id="Phobius"/>
    </source>
</evidence>
<protein>
    <submittedName>
        <fullName evidence="8">Na+/H+ antiporter subunit E</fullName>
    </submittedName>
</protein>
<accession>A0ABN0Y8J6</accession>
<proteinExistence type="inferred from homology"/>
<evidence type="ECO:0000256" key="1">
    <source>
        <dbReference type="ARBA" id="ARBA00004651"/>
    </source>
</evidence>
<dbReference type="EMBL" id="BAAAEJ010000005">
    <property type="protein sequence ID" value="GAA0387088.1"/>
    <property type="molecule type" value="Genomic_DNA"/>
</dbReference>
<evidence type="ECO:0000256" key="4">
    <source>
        <dbReference type="ARBA" id="ARBA00022692"/>
    </source>
</evidence>
<keyword evidence="9" id="KW-1185">Reference proteome</keyword>
<dbReference type="Pfam" id="PF01899">
    <property type="entry name" value="MNHE"/>
    <property type="match status" value="1"/>
</dbReference>
<reference evidence="8 9" key="1">
    <citation type="journal article" date="2019" name="Int. J. Syst. Evol. Microbiol.">
        <title>The Global Catalogue of Microorganisms (GCM) 10K type strain sequencing project: providing services to taxonomists for standard genome sequencing and annotation.</title>
        <authorList>
            <consortium name="The Broad Institute Genomics Platform"/>
            <consortium name="The Broad Institute Genome Sequencing Center for Infectious Disease"/>
            <person name="Wu L."/>
            <person name="Ma J."/>
        </authorList>
    </citation>
    <scope>NUCLEOTIDE SEQUENCE [LARGE SCALE GENOMIC DNA]</scope>
    <source>
        <strain evidence="8 9">JCM 13476</strain>
    </source>
</reference>
<keyword evidence="3" id="KW-1003">Cell membrane</keyword>
<evidence type="ECO:0000313" key="9">
    <source>
        <dbReference type="Proteomes" id="UP001500791"/>
    </source>
</evidence>